<dbReference type="InterPro" id="IPR013320">
    <property type="entry name" value="ConA-like_dom_sf"/>
</dbReference>
<reference evidence="3" key="2">
    <citation type="submission" date="2020-02" db="EMBL/GenBank/DDBJ databases">
        <title>Esox lucius (northern pike) genome, fEsoLuc1, primary haplotype.</title>
        <authorList>
            <person name="Myers G."/>
            <person name="Karagic N."/>
            <person name="Meyer A."/>
            <person name="Pippel M."/>
            <person name="Reichard M."/>
            <person name="Winkler S."/>
            <person name="Tracey A."/>
            <person name="Sims Y."/>
            <person name="Howe K."/>
            <person name="Rhie A."/>
            <person name="Formenti G."/>
            <person name="Durbin R."/>
            <person name="Fedrigo O."/>
            <person name="Jarvis E.D."/>
        </authorList>
    </citation>
    <scope>NUCLEOTIDE SEQUENCE [LARGE SCALE GENOMIC DNA]</scope>
</reference>
<dbReference type="InterPro" id="IPR006574">
    <property type="entry name" value="PRY"/>
</dbReference>
<name>A0A3P9ACE9_ESOLU</name>
<dbReference type="Pfam" id="PF00622">
    <property type="entry name" value="SPRY"/>
    <property type="match status" value="1"/>
</dbReference>
<dbReference type="InterPro" id="IPR050143">
    <property type="entry name" value="TRIM/RBCC"/>
</dbReference>
<dbReference type="InterPro" id="IPR001870">
    <property type="entry name" value="B30.2/SPRY"/>
</dbReference>
<feature type="signal peptide" evidence="1">
    <location>
        <begin position="1"/>
        <end position="20"/>
    </location>
</feature>
<dbReference type="InParanoid" id="A0A3P9ACE9"/>
<evidence type="ECO:0000256" key="1">
    <source>
        <dbReference type="SAM" id="SignalP"/>
    </source>
</evidence>
<dbReference type="SUPFAM" id="SSF49899">
    <property type="entry name" value="Concanavalin A-like lectins/glucanases"/>
    <property type="match status" value="1"/>
</dbReference>
<dbReference type="FunFam" id="2.60.120.920:FF:000004">
    <property type="entry name" value="Butyrophilin subfamily 1 member A1"/>
    <property type="match status" value="1"/>
</dbReference>
<dbReference type="InterPro" id="IPR043136">
    <property type="entry name" value="B30.2/SPRY_sf"/>
</dbReference>
<dbReference type="OMA" id="AEIWGLQ"/>
<dbReference type="PRINTS" id="PR01407">
    <property type="entry name" value="BUTYPHLNCDUF"/>
</dbReference>
<dbReference type="PROSITE" id="PS50188">
    <property type="entry name" value="B302_SPRY"/>
    <property type="match status" value="1"/>
</dbReference>
<dbReference type="Bgee" id="ENSELUG00000018227">
    <property type="expression patterns" value="Expressed in pharyngeal gill and 7 other cell types or tissues"/>
</dbReference>
<feature type="domain" description="B30.2/SPRY" evidence="2">
    <location>
        <begin position="53"/>
        <end position="248"/>
    </location>
</feature>
<dbReference type="InterPro" id="IPR003879">
    <property type="entry name" value="Butyrophylin_SPRY"/>
</dbReference>
<sequence length="250" mass="28396">ISLEPYTFVCLVCLVCLVQAETHAETQAEMQQTIRETQEKVKEVKHSLELAAEHDSKSHGDEFRDFQRYAVDVTLDPDTAHPALRLSKDRKELRVGDKCLTFTANPKRFYPVIIVLGKTGFCSGRFYYEVQVKGKTSWELGLARESITRTGGIILSPENGYWTIWLRNGKYVALANPPVTLSLRKKPQKVGVFVDYEKGLASFFDMDNRSHIYSFTGQNFIEKLYPYFSPGRGGRDNSAPLVIRHVTGTH</sequence>
<dbReference type="Pfam" id="PF13765">
    <property type="entry name" value="PRY"/>
    <property type="match status" value="1"/>
</dbReference>
<reference evidence="3" key="3">
    <citation type="submission" date="2025-08" db="UniProtKB">
        <authorList>
            <consortium name="Ensembl"/>
        </authorList>
    </citation>
    <scope>IDENTIFICATION</scope>
</reference>
<organism evidence="3 4">
    <name type="scientific">Esox lucius</name>
    <name type="common">Northern pike</name>
    <dbReference type="NCBI Taxonomy" id="8010"/>
    <lineage>
        <taxon>Eukaryota</taxon>
        <taxon>Metazoa</taxon>
        <taxon>Chordata</taxon>
        <taxon>Craniata</taxon>
        <taxon>Vertebrata</taxon>
        <taxon>Euteleostomi</taxon>
        <taxon>Actinopterygii</taxon>
        <taxon>Neopterygii</taxon>
        <taxon>Teleostei</taxon>
        <taxon>Protacanthopterygii</taxon>
        <taxon>Esociformes</taxon>
        <taxon>Esocidae</taxon>
        <taxon>Esox</taxon>
    </lineage>
</organism>
<accession>A0A3P9ACE9</accession>
<dbReference type="Ensembl" id="ENSELUT00000028775.3">
    <property type="protein sequence ID" value="ENSELUP00000038375.2"/>
    <property type="gene ID" value="ENSELUG00000018227.3"/>
</dbReference>
<reference evidence="3" key="4">
    <citation type="submission" date="2025-09" db="UniProtKB">
        <authorList>
            <consortium name="Ensembl"/>
        </authorList>
    </citation>
    <scope>IDENTIFICATION</scope>
</reference>
<dbReference type="SMART" id="SM00449">
    <property type="entry name" value="SPRY"/>
    <property type="match status" value="1"/>
</dbReference>
<keyword evidence="4" id="KW-1185">Reference proteome</keyword>
<dbReference type="PANTHER" id="PTHR24103">
    <property type="entry name" value="E3 UBIQUITIN-PROTEIN LIGASE TRIM"/>
    <property type="match status" value="1"/>
</dbReference>
<dbReference type="GeneTree" id="ENSGT01040000240385"/>
<evidence type="ECO:0000313" key="4">
    <source>
        <dbReference type="Proteomes" id="UP000265140"/>
    </source>
</evidence>
<evidence type="ECO:0000259" key="2">
    <source>
        <dbReference type="PROSITE" id="PS50188"/>
    </source>
</evidence>
<proteinExistence type="predicted"/>
<reference evidence="4" key="1">
    <citation type="journal article" date="2014" name="PLoS ONE">
        <title>The genome and linkage map of the northern pike (Esox lucius): conserved synteny revealed between the salmonid sister group and the Neoteleostei.</title>
        <authorList>
            <person name="Rondeau E.B."/>
            <person name="Minkley D.R."/>
            <person name="Leong J.S."/>
            <person name="Messmer A.M."/>
            <person name="Jantzen J.R."/>
            <person name="von Schalburg K.R."/>
            <person name="Lemon C."/>
            <person name="Bird N.H."/>
            <person name="Koop B.F."/>
        </authorList>
    </citation>
    <scope>NUCLEOTIDE SEQUENCE</scope>
</reference>
<dbReference type="Proteomes" id="UP000265140">
    <property type="component" value="Chromosome 5"/>
</dbReference>
<keyword evidence="1" id="KW-0732">Signal</keyword>
<dbReference type="CDD" id="cd13733">
    <property type="entry name" value="SPRY_PRY_C-I_1"/>
    <property type="match status" value="1"/>
</dbReference>
<dbReference type="AlphaFoldDB" id="A0A3P9ACE9"/>
<dbReference type="InterPro" id="IPR003877">
    <property type="entry name" value="SPRY_dom"/>
</dbReference>
<dbReference type="SMART" id="SM00589">
    <property type="entry name" value="PRY"/>
    <property type="match status" value="1"/>
</dbReference>
<dbReference type="Gene3D" id="2.60.120.920">
    <property type="match status" value="1"/>
</dbReference>
<evidence type="ECO:0000313" key="3">
    <source>
        <dbReference type="Ensembl" id="ENSELUP00000038375.2"/>
    </source>
</evidence>
<feature type="chain" id="PRO_5028057067" description="B30.2/SPRY domain-containing protein" evidence="1">
    <location>
        <begin position="21"/>
        <end position="250"/>
    </location>
</feature>
<protein>
    <recommendedName>
        <fullName evidence="2">B30.2/SPRY domain-containing protein</fullName>
    </recommendedName>
</protein>